<feature type="compositionally biased region" description="Pro residues" evidence="1">
    <location>
        <begin position="18"/>
        <end position="30"/>
    </location>
</feature>
<dbReference type="Gene3D" id="2.60.120.260">
    <property type="entry name" value="Galactose-binding domain-like"/>
    <property type="match status" value="1"/>
</dbReference>
<accession>A0A8J7GQ45</accession>
<evidence type="ECO:0000313" key="4">
    <source>
        <dbReference type="Proteomes" id="UP000622552"/>
    </source>
</evidence>
<dbReference type="RefSeq" id="WP_197008099.1">
    <property type="nucleotide sequence ID" value="NZ_BONS01000013.1"/>
</dbReference>
<feature type="domain" description="F5/8 type C" evidence="2">
    <location>
        <begin position="157"/>
        <end position="266"/>
    </location>
</feature>
<dbReference type="PROSITE" id="PS50022">
    <property type="entry name" value="FA58C_3"/>
    <property type="match status" value="1"/>
</dbReference>
<dbReference type="Proteomes" id="UP000622552">
    <property type="component" value="Unassembled WGS sequence"/>
</dbReference>
<comment type="caution">
    <text evidence="3">The sequence shown here is derived from an EMBL/GenBank/DDBJ whole genome shotgun (WGS) entry which is preliminary data.</text>
</comment>
<reference evidence="3" key="1">
    <citation type="submission" date="2020-11" db="EMBL/GenBank/DDBJ databases">
        <title>Sequencing the genomes of 1000 actinobacteria strains.</title>
        <authorList>
            <person name="Klenk H.-P."/>
        </authorList>
    </citation>
    <scope>NUCLEOTIDE SEQUENCE</scope>
    <source>
        <strain evidence="3">DSM 45356</strain>
    </source>
</reference>
<protein>
    <recommendedName>
        <fullName evidence="2">F5/8 type C domain-containing protein</fullName>
    </recommendedName>
</protein>
<evidence type="ECO:0000259" key="2">
    <source>
        <dbReference type="PROSITE" id="PS50022"/>
    </source>
</evidence>
<keyword evidence="4" id="KW-1185">Reference proteome</keyword>
<dbReference type="EMBL" id="JADOUF010000001">
    <property type="protein sequence ID" value="MBG6141715.1"/>
    <property type="molecule type" value="Genomic_DNA"/>
</dbReference>
<dbReference type="AlphaFoldDB" id="A0A8J7GQ45"/>
<evidence type="ECO:0000256" key="1">
    <source>
        <dbReference type="SAM" id="MobiDB-lite"/>
    </source>
</evidence>
<sequence>MEPGPGAEPGPASGSAPELPPRPTPAPDPTPATGQWTPAPVRPTERQPTDETTTRRPVREQTEDRPLQRGETPCPSCGAGNDATRRFCRRCGIALTAAPVETKPTRWQRFLAWILPRKVHAAGDRPHVRRPIRWRRPILLLAAVLTLVTVASAPGLRALPGRGLAAVLDRTTKPAAVLPSAARASGSAAGTSPERLYDGASDTFWAPAGPAPAWMEVDFAKPFRLVEVIVTPGVSAEQKAFVTGGRPAVLTVEVTDGTGGVTRLTWQLRDAPGGQTFPAHVSDVRRVRLTIGAVYGAPDRPAAVAELEFYGR</sequence>
<feature type="compositionally biased region" description="Low complexity" evidence="1">
    <location>
        <begin position="1"/>
        <end position="17"/>
    </location>
</feature>
<feature type="compositionally biased region" description="Basic and acidic residues" evidence="1">
    <location>
        <begin position="43"/>
        <end position="68"/>
    </location>
</feature>
<dbReference type="SUPFAM" id="SSF49785">
    <property type="entry name" value="Galactose-binding domain-like"/>
    <property type="match status" value="1"/>
</dbReference>
<gene>
    <name evidence="3" type="ORF">IW245_007909</name>
</gene>
<evidence type="ECO:0000313" key="3">
    <source>
        <dbReference type="EMBL" id="MBG6141715.1"/>
    </source>
</evidence>
<feature type="region of interest" description="Disordered" evidence="1">
    <location>
        <begin position="1"/>
        <end position="81"/>
    </location>
</feature>
<proteinExistence type="predicted"/>
<name>A0A8J7GQ45_9ACTN</name>
<organism evidence="3 4">
    <name type="scientific">Longispora fulva</name>
    <dbReference type="NCBI Taxonomy" id="619741"/>
    <lineage>
        <taxon>Bacteria</taxon>
        <taxon>Bacillati</taxon>
        <taxon>Actinomycetota</taxon>
        <taxon>Actinomycetes</taxon>
        <taxon>Micromonosporales</taxon>
        <taxon>Micromonosporaceae</taxon>
        <taxon>Longispora</taxon>
    </lineage>
</organism>
<dbReference type="InterPro" id="IPR057561">
    <property type="entry name" value="NADase_transloc"/>
</dbReference>
<dbReference type="NCBIfam" id="NF047619">
    <property type="entry name" value="NADase_discoid"/>
    <property type="match status" value="1"/>
</dbReference>
<dbReference type="InterPro" id="IPR000421">
    <property type="entry name" value="FA58C"/>
</dbReference>
<dbReference type="InterPro" id="IPR008979">
    <property type="entry name" value="Galactose-bd-like_sf"/>
</dbReference>